<dbReference type="AlphaFoldDB" id="A0A6L5YTJ1"/>
<evidence type="ECO:0000256" key="1">
    <source>
        <dbReference type="ARBA" id="ARBA00023125"/>
    </source>
</evidence>
<keyword evidence="1" id="KW-0238">DNA-binding</keyword>
<keyword evidence="2" id="KW-1133">Transmembrane helix</keyword>
<dbReference type="PANTHER" id="PTHR46558:SF4">
    <property type="entry name" value="DNA-BIDING PHAGE PROTEIN"/>
    <property type="match status" value="1"/>
</dbReference>
<dbReference type="InterPro" id="IPR001387">
    <property type="entry name" value="Cro/C1-type_HTH"/>
</dbReference>
<accession>A0A6L5YTJ1</accession>
<evidence type="ECO:0000259" key="3">
    <source>
        <dbReference type="PROSITE" id="PS50943"/>
    </source>
</evidence>
<evidence type="ECO:0000313" key="4">
    <source>
        <dbReference type="EMBL" id="MST75272.1"/>
    </source>
</evidence>
<feature type="transmembrane region" description="Helical" evidence="2">
    <location>
        <begin position="164"/>
        <end position="183"/>
    </location>
</feature>
<keyword evidence="5" id="KW-1185">Reference proteome</keyword>
<dbReference type="EMBL" id="VUNI01000016">
    <property type="protein sequence ID" value="MST75272.1"/>
    <property type="molecule type" value="Genomic_DNA"/>
</dbReference>
<feature type="domain" description="HTH cro/C1-type" evidence="3">
    <location>
        <begin position="13"/>
        <end position="67"/>
    </location>
</feature>
<dbReference type="Pfam" id="PF01381">
    <property type="entry name" value="HTH_3"/>
    <property type="match status" value="1"/>
</dbReference>
<dbReference type="PROSITE" id="PS50943">
    <property type="entry name" value="HTH_CROC1"/>
    <property type="match status" value="1"/>
</dbReference>
<proteinExistence type="predicted"/>
<dbReference type="Proteomes" id="UP000474024">
    <property type="component" value="Unassembled WGS sequence"/>
</dbReference>
<evidence type="ECO:0000313" key="5">
    <source>
        <dbReference type="Proteomes" id="UP000474024"/>
    </source>
</evidence>
<gene>
    <name evidence="4" type="ORF">FYJ75_09590</name>
</gene>
<keyword evidence="2" id="KW-0472">Membrane</keyword>
<feature type="transmembrane region" description="Helical" evidence="2">
    <location>
        <begin position="91"/>
        <end position="110"/>
    </location>
</feature>
<evidence type="ECO:0000256" key="2">
    <source>
        <dbReference type="SAM" id="Phobius"/>
    </source>
</evidence>
<dbReference type="CDD" id="cd00093">
    <property type="entry name" value="HTH_XRE"/>
    <property type="match status" value="1"/>
</dbReference>
<dbReference type="GO" id="GO:0003677">
    <property type="term" value="F:DNA binding"/>
    <property type="evidence" value="ECO:0007669"/>
    <property type="project" value="UniProtKB-KW"/>
</dbReference>
<sequence length="218" mass="24662">MIRGDHLEFHEKLQELRKSRNLTQEELAEELYVSRTAISKWESGRGYPSIDSLKAIAGFFSISIDELLSADALVSIAEKENRSNIQRICDVLFGTVDLIGILLALLPLYSRQMDNSVIAVNLWNFKPENNWISIICWVLIVAFVLLGIVKIVLNYMHIDKGKDIITISSVLISMIAVLYFSMVRETYCVVIVFLQLMIKGGLLFYAIGKGGMKERKDA</sequence>
<dbReference type="InterPro" id="IPR010982">
    <property type="entry name" value="Lambda_DNA-bd_dom_sf"/>
</dbReference>
<feature type="transmembrane region" description="Helical" evidence="2">
    <location>
        <begin position="189"/>
        <end position="207"/>
    </location>
</feature>
<comment type="caution">
    <text evidence="4">The sequence shown here is derived from an EMBL/GenBank/DDBJ whole genome shotgun (WGS) entry which is preliminary data.</text>
</comment>
<feature type="transmembrane region" description="Helical" evidence="2">
    <location>
        <begin position="130"/>
        <end position="152"/>
    </location>
</feature>
<name>A0A6L5YTJ1_9FIRM</name>
<organism evidence="4 5">
    <name type="scientific">Roseburia porci</name>
    <dbReference type="NCBI Taxonomy" id="2605790"/>
    <lineage>
        <taxon>Bacteria</taxon>
        <taxon>Bacillati</taxon>
        <taxon>Bacillota</taxon>
        <taxon>Clostridia</taxon>
        <taxon>Lachnospirales</taxon>
        <taxon>Lachnospiraceae</taxon>
        <taxon>Roseburia</taxon>
    </lineage>
</organism>
<reference evidence="4 5" key="1">
    <citation type="submission" date="2019-08" db="EMBL/GenBank/DDBJ databases">
        <title>In-depth cultivation of the pig gut microbiome towards novel bacterial diversity and tailored functional studies.</title>
        <authorList>
            <person name="Wylensek D."/>
            <person name="Hitch T.C.A."/>
            <person name="Clavel T."/>
        </authorList>
    </citation>
    <scope>NUCLEOTIDE SEQUENCE [LARGE SCALE GENOMIC DNA]</scope>
    <source>
        <strain evidence="4 5">MUC/MUC-530-WT-4D</strain>
    </source>
</reference>
<protein>
    <submittedName>
        <fullName evidence="4">Helix-turn-helix transcriptional regulator</fullName>
    </submittedName>
</protein>
<dbReference type="PANTHER" id="PTHR46558">
    <property type="entry name" value="TRACRIPTIONAL REGULATORY PROTEIN-RELATED-RELATED"/>
    <property type="match status" value="1"/>
</dbReference>
<dbReference type="SMART" id="SM00530">
    <property type="entry name" value="HTH_XRE"/>
    <property type="match status" value="1"/>
</dbReference>
<dbReference type="Gene3D" id="1.10.260.40">
    <property type="entry name" value="lambda repressor-like DNA-binding domains"/>
    <property type="match status" value="1"/>
</dbReference>
<dbReference type="SUPFAM" id="SSF47413">
    <property type="entry name" value="lambda repressor-like DNA-binding domains"/>
    <property type="match status" value="1"/>
</dbReference>
<keyword evidence="2" id="KW-0812">Transmembrane</keyword>